<evidence type="ECO:0000313" key="3">
    <source>
        <dbReference type="Proteomes" id="UP000620124"/>
    </source>
</evidence>
<organism evidence="2 3">
    <name type="scientific">Mycena venus</name>
    <dbReference type="NCBI Taxonomy" id="2733690"/>
    <lineage>
        <taxon>Eukaryota</taxon>
        <taxon>Fungi</taxon>
        <taxon>Dikarya</taxon>
        <taxon>Basidiomycota</taxon>
        <taxon>Agaricomycotina</taxon>
        <taxon>Agaricomycetes</taxon>
        <taxon>Agaricomycetidae</taxon>
        <taxon>Agaricales</taxon>
        <taxon>Marasmiineae</taxon>
        <taxon>Mycenaceae</taxon>
        <taxon>Mycena</taxon>
    </lineage>
</organism>
<feature type="compositionally biased region" description="Pro residues" evidence="1">
    <location>
        <begin position="45"/>
        <end position="57"/>
    </location>
</feature>
<dbReference type="AlphaFoldDB" id="A0A8H7CIM9"/>
<gene>
    <name evidence="2" type="ORF">MVEN_01984800</name>
</gene>
<feature type="compositionally biased region" description="Low complexity" evidence="1">
    <location>
        <begin position="221"/>
        <end position="235"/>
    </location>
</feature>
<protein>
    <submittedName>
        <fullName evidence="2">Uncharacterized protein</fullName>
    </submittedName>
</protein>
<feature type="compositionally biased region" description="Low complexity" evidence="1">
    <location>
        <begin position="150"/>
        <end position="163"/>
    </location>
</feature>
<feature type="compositionally biased region" description="Polar residues" evidence="1">
    <location>
        <begin position="136"/>
        <end position="149"/>
    </location>
</feature>
<dbReference type="OrthoDB" id="10675952at2759"/>
<feature type="compositionally biased region" description="Low complexity" evidence="1">
    <location>
        <begin position="113"/>
        <end position="122"/>
    </location>
</feature>
<sequence length="415" mass="43236">MDRLRNAAGDLLSKGRHSSSATTAPASNERRAFHSSSPYRSPSPSRSPPSPSPPSPSPADAQVDEEEPPDSDTEEEEDADADSDVENVGVRASLDDADDEAPTSLPQLPVPQPQAQAPQVSVPRPPTLPACARGTSRASDTLTSNASGGTSPPASVPATSSSSIDVQRTRLIVAAQATAASHANNVSAAAASTLPSPLPPLKTSLSSSLSAAAASTLRSSLPPLKPSLSSSPNTSVHQAPSPPRTGRDFNAHSPSPSTPIRRVVPASTRQTPPVRQSPLSSPSPPRSAAPSFGGGSPFGLSRGRDICYEVSFSSPVLRRHSKRCALYSAGHLVTGHRIAPMTKALRVQSDLHPLVGGSPFGRSRDGDICFKIAAMGRETKLDRREAREPEMNAACAVNLVTGHLFAASTQKRRKK</sequence>
<keyword evidence="3" id="KW-1185">Reference proteome</keyword>
<name>A0A8H7CIM9_9AGAR</name>
<feature type="region of interest" description="Disordered" evidence="1">
    <location>
        <begin position="1"/>
        <end position="164"/>
    </location>
</feature>
<feature type="compositionally biased region" description="Acidic residues" evidence="1">
    <location>
        <begin position="62"/>
        <end position="85"/>
    </location>
</feature>
<accession>A0A8H7CIM9</accession>
<evidence type="ECO:0000256" key="1">
    <source>
        <dbReference type="SAM" id="MobiDB-lite"/>
    </source>
</evidence>
<dbReference type="Proteomes" id="UP000620124">
    <property type="component" value="Unassembled WGS sequence"/>
</dbReference>
<feature type="region of interest" description="Disordered" evidence="1">
    <location>
        <begin position="221"/>
        <end position="295"/>
    </location>
</feature>
<comment type="caution">
    <text evidence="2">The sequence shown here is derived from an EMBL/GenBank/DDBJ whole genome shotgun (WGS) entry which is preliminary data.</text>
</comment>
<proteinExistence type="predicted"/>
<dbReference type="EMBL" id="JACAZI010000020">
    <property type="protein sequence ID" value="KAF7339084.1"/>
    <property type="molecule type" value="Genomic_DNA"/>
</dbReference>
<reference evidence="2" key="1">
    <citation type="submission" date="2020-05" db="EMBL/GenBank/DDBJ databases">
        <title>Mycena genomes resolve the evolution of fungal bioluminescence.</title>
        <authorList>
            <person name="Tsai I.J."/>
        </authorList>
    </citation>
    <scope>NUCLEOTIDE SEQUENCE</scope>
    <source>
        <strain evidence="2">CCC161011</strain>
    </source>
</reference>
<feature type="compositionally biased region" description="Low complexity" evidence="1">
    <location>
        <begin position="35"/>
        <end position="44"/>
    </location>
</feature>
<evidence type="ECO:0000313" key="2">
    <source>
        <dbReference type="EMBL" id="KAF7339084.1"/>
    </source>
</evidence>